<dbReference type="PRINTS" id="PR01438">
    <property type="entry name" value="UNVRSLSTRESS"/>
</dbReference>
<accession>A0A0A1FFJ7</accession>
<evidence type="ECO:0000259" key="2">
    <source>
        <dbReference type="Pfam" id="PF00582"/>
    </source>
</evidence>
<dbReference type="CDD" id="cd00293">
    <property type="entry name" value="USP-like"/>
    <property type="match status" value="1"/>
</dbReference>
<dbReference type="AlphaFoldDB" id="A0A0A1FFJ7"/>
<dbReference type="InterPro" id="IPR006015">
    <property type="entry name" value="Universal_stress_UspA"/>
</dbReference>
<dbReference type="KEGG" id="care:LT85_4103"/>
<feature type="domain" description="UspA" evidence="2">
    <location>
        <begin position="2"/>
        <end position="107"/>
    </location>
</feature>
<evidence type="ECO:0000313" key="3">
    <source>
        <dbReference type="EMBL" id="AIY43261.1"/>
    </source>
</evidence>
<dbReference type="SUPFAM" id="SSF52402">
    <property type="entry name" value="Adenine nucleotide alpha hydrolases-like"/>
    <property type="match status" value="1"/>
</dbReference>
<dbReference type="Proteomes" id="UP000030302">
    <property type="component" value="Chromosome"/>
</dbReference>
<gene>
    <name evidence="3" type="ORF">LT85_4103</name>
</gene>
<dbReference type="HOGENOM" id="CLU_049301_14_0_4"/>
<keyword evidence="4" id="KW-1185">Reference proteome</keyword>
<sequence>MLNVQDTCESPRVHAYYSRKKLLAFEEAAGDKALLAAQHLLAEAGVNYVSRVETGPIAQTITSYAEAQGCDAIVMGTSGHGAITSLIVGNVSIKVIHLTDIPVTLVK</sequence>
<name>A0A0A1FFJ7_9BURK</name>
<organism evidence="3 4">
    <name type="scientific">Collimonas arenae</name>
    <dbReference type="NCBI Taxonomy" id="279058"/>
    <lineage>
        <taxon>Bacteria</taxon>
        <taxon>Pseudomonadati</taxon>
        <taxon>Pseudomonadota</taxon>
        <taxon>Betaproteobacteria</taxon>
        <taxon>Burkholderiales</taxon>
        <taxon>Oxalobacteraceae</taxon>
        <taxon>Collimonas</taxon>
    </lineage>
</organism>
<dbReference type="Gene3D" id="3.40.50.620">
    <property type="entry name" value="HUPs"/>
    <property type="match status" value="1"/>
</dbReference>
<reference evidence="4" key="1">
    <citation type="journal article" date="2014" name="Soil Biol. Biochem.">
        <title>Structure and function of bacterial communities in ageing soils: Insights from the Mendocino ecological staircase.</title>
        <authorList>
            <person name="Uroz S."/>
            <person name="Tech J.J."/>
            <person name="Sawaya N.A."/>
            <person name="Frey-Klett P."/>
            <person name="Leveau J.H.J."/>
        </authorList>
    </citation>
    <scope>NUCLEOTIDE SEQUENCE [LARGE SCALE GENOMIC DNA]</scope>
    <source>
        <strain evidence="4">Cal35</strain>
    </source>
</reference>
<dbReference type="InterPro" id="IPR014729">
    <property type="entry name" value="Rossmann-like_a/b/a_fold"/>
</dbReference>
<dbReference type="STRING" id="279058.LT85_4103"/>
<dbReference type="PANTHER" id="PTHR46268:SF15">
    <property type="entry name" value="UNIVERSAL STRESS PROTEIN HP_0031"/>
    <property type="match status" value="1"/>
</dbReference>
<dbReference type="InterPro" id="IPR006016">
    <property type="entry name" value="UspA"/>
</dbReference>
<dbReference type="PANTHER" id="PTHR46268">
    <property type="entry name" value="STRESS RESPONSE PROTEIN NHAX"/>
    <property type="match status" value="1"/>
</dbReference>
<proteinExistence type="inferred from homology"/>
<dbReference type="Pfam" id="PF00582">
    <property type="entry name" value="Usp"/>
    <property type="match status" value="1"/>
</dbReference>
<protein>
    <submittedName>
        <fullName evidence="3">Universal stress family protein</fullName>
    </submittedName>
</protein>
<evidence type="ECO:0000256" key="1">
    <source>
        <dbReference type="ARBA" id="ARBA00008791"/>
    </source>
</evidence>
<comment type="similarity">
    <text evidence="1">Belongs to the universal stress protein A family.</text>
</comment>
<dbReference type="EMBL" id="CP009962">
    <property type="protein sequence ID" value="AIY43261.1"/>
    <property type="molecule type" value="Genomic_DNA"/>
</dbReference>
<evidence type="ECO:0000313" key="4">
    <source>
        <dbReference type="Proteomes" id="UP000030302"/>
    </source>
</evidence>